<dbReference type="NCBIfam" id="TIGR00231">
    <property type="entry name" value="small_GTP"/>
    <property type="match status" value="1"/>
</dbReference>
<dbReference type="Gene3D" id="3.40.50.300">
    <property type="entry name" value="P-loop containing nucleotide triphosphate hydrolases"/>
    <property type="match status" value="1"/>
</dbReference>
<keyword evidence="8 11" id="KW-0460">Magnesium</keyword>
<dbReference type="InterPro" id="IPR005225">
    <property type="entry name" value="Small_GTP-bd"/>
</dbReference>
<evidence type="ECO:0000313" key="15">
    <source>
        <dbReference type="Proteomes" id="UP000290287"/>
    </source>
</evidence>
<dbReference type="Pfam" id="PF12631">
    <property type="entry name" value="MnmE_helical"/>
    <property type="match status" value="1"/>
</dbReference>
<dbReference type="PROSITE" id="PS51709">
    <property type="entry name" value="G_TRME"/>
    <property type="match status" value="1"/>
</dbReference>
<dbReference type="SUPFAM" id="SSF52540">
    <property type="entry name" value="P-loop containing nucleoside triphosphate hydrolases"/>
    <property type="match status" value="1"/>
</dbReference>
<feature type="binding site" evidence="11">
    <location>
        <position position="227"/>
    </location>
    <ligand>
        <name>K(+)</name>
        <dbReference type="ChEBI" id="CHEBI:29103"/>
    </ligand>
</feature>
<dbReference type="RefSeq" id="WP_129123339.1">
    <property type="nucleotide sequence ID" value="NZ_PEIB01000025.1"/>
</dbReference>
<dbReference type="InterPro" id="IPR027368">
    <property type="entry name" value="MnmE_dom2"/>
</dbReference>
<evidence type="ECO:0000256" key="9">
    <source>
        <dbReference type="ARBA" id="ARBA00022958"/>
    </source>
</evidence>
<organism evidence="14 15">
    <name type="scientific">Veronia nyctiphanis</name>
    <dbReference type="NCBI Taxonomy" id="1278244"/>
    <lineage>
        <taxon>Bacteria</taxon>
        <taxon>Pseudomonadati</taxon>
        <taxon>Pseudomonadota</taxon>
        <taxon>Gammaproteobacteria</taxon>
        <taxon>Vibrionales</taxon>
        <taxon>Vibrionaceae</taxon>
        <taxon>Veronia</taxon>
    </lineage>
</organism>
<dbReference type="GO" id="GO:0030488">
    <property type="term" value="P:tRNA methylation"/>
    <property type="evidence" value="ECO:0007669"/>
    <property type="project" value="TreeGrafter"/>
</dbReference>
<sequence length="455" mass="49348">MLEHNDTIVAQATPPGRGGVGIIRVSGPKARDVAAQVVGKELSVRHAEYLSFNDADGKALDQGIALYFQAPNSFTGEDVLELQGHGGPVLMDMLIKRIVAIEGIRTARPGEFSERAFLNDKLDLAQAEAIADLIDASSEQAAKSALQSLQGAFSGKVNELVEGLIHLRMYVEAAIDFPEEEIDFLSDGKVSNDLNSIIEQLEAVRREANQGAIMREGMKVVIAGRPNAGKSSLLNALSGKETAIVTDIAGTTRDVLREHIHIDGMPLHIIDTAGLRDASDEVERIGIERAWDEIANADRVLFMVDGTTTDASRPEEIWPEFIDRLPASVGITVIRNKADLTDETLGICHANNPTLIRLSAMTGKGVDDLREHLKACMGFSGATEGGFMARRRHLEALEKAASHVYTGRDQLEGYMAGEILAEELRLAQQHLNEITGEFSSDDLLGRIFSSFCIGK</sequence>
<keyword evidence="15" id="KW-1185">Reference proteome</keyword>
<comment type="subcellular location">
    <subcellularLocation>
        <location evidence="1 11">Cytoplasm</location>
    </subcellularLocation>
</comment>
<gene>
    <name evidence="11" type="primary">mnmE</name>
    <name evidence="11" type="synonym">trmE</name>
    <name evidence="14" type="ORF">CS022_17465</name>
</gene>
<evidence type="ECO:0000256" key="1">
    <source>
        <dbReference type="ARBA" id="ARBA00004496"/>
    </source>
</evidence>
<dbReference type="InterPro" id="IPR006073">
    <property type="entry name" value="GTP-bd"/>
</dbReference>
<dbReference type="GO" id="GO:0002098">
    <property type="term" value="P:tRNA wobble uridine modification"/>
    <property type="evidence" value="ECO:0007669"/>
    <property type="project" value="TreeGrafter"/>
</dbReference>
<dbReference type="Gene3D" id="3.30.1360.120">
    <property type="entry name" value="Probable tRNA modification gtpase trme, domain 1"/>
    <property type="match status" value="1"/>
</dbReference>
<keyword evidence="6 11" id="KW-0547">Nucleotide-binding</keyword>
<dbReference type="InterPro" id="IPR027266">
    <property type="entry name" value="TrmE/GcvT-like"/>
</dbReference>
<dbReference type="FunFam" id="3.40.50.300:FF:000249">
    <property type="entry name" value="tRNA modification GTPase MnmE"/>
    <property type="match status" value="1"/>
</dbReference>
<dbReference type="FunFam" id="3.30.1360.120:FF:000001">
    <property type="entry name" value="tRNA modification GTPase MnmE"/>
    <property type="match status" value="1"/>
</dbReference>
<dbReference type="PANTHER" id="PTHR42714">
    <property type="entry name" value="TRNA MODIFICATION GTPASE GTPBP3"/>
    <property type="match status" value="1"/>
</dbReference>
<reference evidence="14 15" key="1">
    <citation type="submission" date="2017-10" db="EMBL/GenBank/DDBJ databases">
        <title>Nyctiphanis sp. nov., isolated from the stomach of the euphausiid Nyctiphanes simplex (Hansen, 1911) in the Gulf of California.</title>
        <authorList>
            <person name="Gomez-Gil B."/>
            <person name="Aguilar-Mendez M."/>
            <person name="Lopez-Cortes A."/>
            <person name="Gomez-Gutierrez J."/>
            <person name="Roque A."/>
            <person name="Lang E."/>
            <person name="Gonzalez-Castillo A."/>
        </authorList>
    </citation>
    <scope>NUCLEOTIDE SEQUENCE [LARGE SCALE GENOMIC DNA]</scope>
    <source>
        <strain evidence="14 15">CAIM 600</strain>
    </source>
</reference>
<dbReference type="GO" id="GO:0005829">
    <property type="term" value="C:cytosol"/>
    <property type="evidence" value="ECO:0007669"/>
    <property type="project" value="TreeGrafter"/>
</dbReference>
<feature type="binding site" evidence="11">
    <location>
        <begin position="336"/>
        <end position="339"/>
    </location>
    <ligand>
        <name>GTP</name>
        <dbReference type="ChEBI" id="CHEBI:37565"/>
    </ligand>
</feature>
<dbReference type="Pfam" id="PF01926">
    <property type="entry name" value="MMR_HSR1"/>
    <property type="match status" value="1"/>
</dbReference>
<dbReference type="EC" id="3.6.-.-" evidence="11"/>
<feature type="binding site" evidence="11">
    <location>
        <position position="231"/>
    </location>
    <ligand>
        <name>Mg(2+)</name>
        <dbReference type="ChEBI" id="CHEBI:18420"/>
    </ligand>
</feature>
<evidence type="ECO:0000256" key="11">
    <source>
        <dbReference type="HAMAP-Rule" id="MF_00379"/>
    </source>
</evidence>
<dbReference type="AlphaFoldDB" id="A0A4Q0YN11"/>
<feature type="binding site" evidence="11">
    <location>
        <position position="246"/>
    </location>
    <ligand>
        <name>K(+)</name>
        <dbReference type="ChEBI" id="CHEBI:29103"/>
    </ligand>
</feature>
<dbReference type="EMBL" id="PEIB01000025">
    <property type="protein sequence ID" value="RXJ72186.1"/>
    <property type="molecule type" value="Genomic_DNA"/>
</dbReference>
<keyword evidence="7 11" id="KW-0378">Hydrolase</keyword>
<keyword evidence="4 11" id="KW-0819">tRNA processing</keyword>
<dbReference type="PANTHER" id="PTHR42714:SF2">
    <property type="entry name" value="TRNA MODIFICATION GTPASE GTPBP3, MITOCHONDRIAL"/>
    <property type="match status" value="1"/>
</dbReference>
<proteinExistence type="inferred from homology"/>
<keyword evidence="9 11" id="KW-0630">Potassium</keyword>
<feature type="binding site" evidence="11">
    <location>
        <position position="252"/>
    </location>
    <ligand>
        <name>Mg(2+)</name>
        <dbReference type="ChEBI" id="CHEBI:18420"/>
    </ligand>
</feature>
<dbReference type="InterPro" id="IPR025867">
    <property type="entry name" value="MnmE_helical"/>
</dbReference>
<dbReference type="InterPro" id="IPR018948">
    <property type="entry name" value="GTP-bd_TrmE_N"/>
</dbReference>
<feature type="binding site" evidence="11">
    <location>
        <position position="24"/>
    </location>
    <ligand>
        <name>(6S)-5-formyl-5,6,7,8-tetrahydrofolate</name>
        <dbReference type="ChEBI" id="CHEBI:57457"/>
    </ligand>
</feature>
<dbReference type="Pfam" id="PF10396">
    <property type="entry name" value="TrmE_N"/>
    <property type="match status" value="1"/>
</dbReference>
<dbReference type="CDD" id="cd04164">
    <property type="entry name" value="trmE"/>
    <property type="match status" value="1"/>
</dbReference>
<comment type="caution">
    <text evidence="14">The sequence shown here is derived from an EMBL/GenBank/DDBJ whole genome shotgun (WGS) entry which is preliminary data.</text>
</comment>
<dbReference type="Gene3D" id="1.20.120.430">
    <property type="entry name" value="tRNA modification GTPase MnmE domain 2"/>
    <property type="match status" value="1"/>
</dbReference>
<evidence type="ECO:0000256" key="7">
    <source>
        <dbReference type="ARBA" id="ARBA00022801"/>
    </source>
</evidence>
<comment type="function">
    <text evidence="11">Exhibits a very high intrinsic GTPase hydrolysis rate. Involved in the addition of a carboxymethylaminomethyl (cmnm) group at the wobble position (U34) of certain tRNAs, forming tRNA-cmnm(5)s(2)U34.</text>
</comment>
<feature type="binding site" evidence="11">
    <location>
        <begin position="271"/>
        <end position="274"/>
    </location>
    <ligand>
        <name>GTP</name>
        <dbReference type="ChEBI" id="CHEBI:37565"/>
    </ligand>
</feature>
<comment type="cofactor">
    <cofactor evidence="11">
        <name>K(+)</name>
        <dbReference type="ChEBI" id="CHEBI:29103"/>
    </cofactor>
    <text evidence="11">Binds 1 potassium ion per subunit.</text>
</comment>
<feature type="binding site" evidence="11">
    <location>
        <begin position="227"/>
        <end position="232"/>
    </location>
    <ligand>
        <name>GTP</name>
        <dbReference type="ChEBI" id="CHEBI:37565"/>
    </ligand>
</feature>
<comment type="subunit">
    <text evidence="11">Homodimer. Heterotetramer of two MnmE and two MnmG subunits.</text>
</comment>
<dbReference type="CDD" id="cd14858">
    <property type="entry name" value="TrmE_N"/>
    <property type="match status" value="1"/>
</dbReference>
<feature type="binding site" evidence="11">
    <location>
        <position position="455"/>
    </location>
    <ligand>
        <name>(6S)-5-formyl-5,6,7,8-tetrahydrofolate</name>
        <dbReference type="ChEBI" id="CHEBI:57457"/>
    </ligand>
</feature>
<dbReference type="HAMAP" id="MF_00379">
    <property type="entry name" value="GTPase_MnmE"/>
    <property type="match status" value="1"/>
</dbReference>
<dbReference type="InterPro" id="IPR027417">
    <property type="entry name" value="P-loop_NTPase"/>
</dbReference>
<dbReference type="InterPro" id="IPR031168">
    <property type="entry name" value="G_TrmE"/>
</dbReference>
<comment type="caution">
    <text evidence="11">Lacks conserved residue(s) required for the propagation of feature annotation.</text>
</comment>
<keyword evidence="10 11" id="KW-0342">GTP-binding</keyword>
<evidence type="ECO:0000256" key="8">
    <source>
        <dbReference type="ARBA" id="ARBA00022842"/>
    </source>
</evidence>
<feature type="binding site" evidence="11">
    <location>
        <position position="121"/>
    </location>
    <ligand>
        <name>(6S)-5-formyl-5,6,7,8-tetrahydrofolate</name>
        <dbReference type="ChEBI" id="CHEBI:57457"/>
    </ligand>
</feature>
<evidence type="ECO:0000259" key="13">
    <source>
        <dbReference type="PROSITE" id="PS51709"/>
    </source>
</evidence>
<evidence type="ECO:0000256" key="2">
    <source>
        <dbReference type="ARBA" id="ARBA00011043"/>
    </source>
</evidence>
<dbReference type="OrthoDB" id="9805918at2"/>
<evidence type="ECO:0000256" key="5">
    <source>
        <dbReference type="ARBA" id="ARBA00022723"/>
    </source>
</evidence>
<evidence type="ECO:0000256" key="12">
    <source>
        <dbReference type="RuleBase" id="RU003313"/>
    </source>
</evidence>
<dbReference type="NCBIfam" id="NF003661">
    <property type="entry name" value="PRK05291.1-3"/>
    <property type="match status" value="1"/>
</dbReference>
<dbReference type="Proteomes" id="UP000290287">
    <property type="component" value="Unassembled WGS sequence"/>
</dbReference>
<name>A0A4Q0YN11_9GAMM</name>
<feature type="binding site" evidence="11">
    <location>
        <begin position="246"/>
        <end position="252"/>
    </location>
    <ligand>
        <name>GTP</name>
        <dbReference type="ChEBI" id="CHEBI:37565"/>
    </ligand>
</feature>
<feature type="binding site" evidence="11">
    <location>
        <position position="81"/>
    </location>
    <ligand>
        <name>(6S)-5-formyl-5,6,7,8-tetrahydrofolate</name>
        <dbReference type="ChEBI" id="CHEBI:57457"/>
    </ligand>
</feature>
<dbReference type="GO" id="GO:0003924">
    <property type="term" value="F:GTPase activity"/>
    <property type="evidence" value="ECO:0007669"/>
    <property type="project" value="UniProtKB-UniRule"/>
</dbReference>
<keyword evidence="5 11" id="KW-0479">Metal-binding</keyword>
<feature type="binding site" evidence="11">
    <location>
        <position position="251"/>
    </location>
    <ligand>
        <name>K(+)</name>
        <dbReference type="ChEBI" id="CHEBI:29103"/>
    </ligand>
</feature>
<evidence type="ECO:0000313" key="14">
    <source>
        <dbReference type="EMBL" id="RXJ72186.1"/>
    </source>
</evidence>
<feature type="domain" description="TrmE-type G" evidence="13">
    <location>
        <begin position="217"/>
        <end position="378"/>
    </location>
</feature>
<dbReference type="InterPro" id="IPR004520">
    <property type="entry name" value="GTPase_MnmE"/>
</dbReference>
<keyword evidence="3 11" id="KW-0963">Cytoplasm</keyword>
<dbReference type="NCBIfam" id="TIGR00450">
    <property type="entry name" value="mnmE_trmE_thdF"/>
    <property type="match status" value="1"/>
</dbReference>
<evidence type="ECO:0000256" key="4">
    <source>
        <dbReference type="ARBA" id="ARBA00022694"/>
    </source>
</evidence>
<evidence type="ECO:0000256" key="6">
    <source>
        <dbReference type="ARBA" id="ARBA00022741"/>
    </source>
</evidence>
<comment type="similarity">
    <text evidence="2 11 12">Belongs to the TRAFAC class TrmE-Era-EngA-EngB-Septin-like GTPase superfamily. TrmE GTPase family.</text>
</comment>
<accession>A0A4Q0YN11</accession>
<feature type="binding site" evidence="11">
    <location>
        <position position="248"/>
    </location>
    <ligand>
        <name>K(+)</name>
        <dbReference type="ChEBI" id="CHEBI:29103"/>
    </ligand>
</feature>
<evidence type="ECO:0000256" key="10">
    <source>
        <dbReference type="ARBA" id="ARBA00023134"/>
    </source>
</evidence>
<protein>
    <recommendedName>
        <fullName evidence="11">tRNA modification GTPase MnmE</fullName>
        <ecNumber evidence="11">3.6.-.-</ecNumber>
    </recommendedName>
</protein>
<evidence type="ECO:0000256" key="3">
    <source>
        <dbReference type="ARBA" id="ARBA00022490"/>
    </source>
</evidence>
<dbReference type="GO" id="GO:0005525">
    <property type="term" value="F:GTP binding"/>
    <property type="evidence" value="ECO:0007669"/>
    <property type="project" value="UniProtKB-UniRule"/>
</dbReference>
<dbReference type="SUPFAM" id="SSF116878">
    <property type="entry name" value="TrmE connector domain"/>
    <property type="match status" value="1"/>
</dbReference>
<dbReference type="GO" id="GO:0046872">
    <property type="term" value="F:metal ion binding"/>
    <property type="evidence" value="ECO:0007669"/>
    <property type="project" value="UniProtKB-KW"/>
</dbReference>